<feature type="compositionally biased region" description="Acidic residues" evidence="1">
    <location>
        <begin position="61"/>
        <end position="80"/>
    </location>
</feature>
<name>A0AAE0XAY5_9PEZI</name>
<evidence type="ECO:0000256" key="1">
    <source>
        <dbReference type="SAM" id="MobiDB-lite"/>
    </source>
</evidence>
<feature type="compositionally biased region" description="Basic and acidic residues" evidence="1">
    <location>
        <begin position="36"/>
        <end position="50"/>
    </location>
</feature>
<feature type="region of interest" description="Disordered" evidence="1">
    <location>
        <begin position="1"/>
        <end position="515"/>
    </location>
</feature>
<feature type="compositionally biased region" description="Polar residues" evidence="1">
    <location>
        <begin position="800"/>
        <end position="812"/>
    </location>
</feature>
<comment type="caution">
    <text evidence="2">The sequence shown here is derived from an EMBL/GenBank/DDBJ whole genome shotgun (WGS) entry which is preliminary data.</text>
</comment>
<feature type="compositionally biased region" description="Basic and acidic residues" evidence="1">
    <location>
        <begin position="832"/>
        <end position="851"/>
    </location>
</feature>
<dbReference type="EMBL" id="JAULSO010000002">
    <property type="protein sequence ID" value="KAK3689320.1"/>
    <property type="molecule type" value="Genomic_DNA"/>
</dbReference>
<evidence type="ECO:0000313" key="3">
    <source>
        <dbReference type="Proteomes" id="UP001270362"/>
    </source>
</evidence>
<reference evidence="2" key="1">
    <citation type="journal article" date="2023" name="Mol. Phylogenet. Evol.">
        <title>Genome-scale phylogeny and comparative genomics of the fungal order Sordariales.</title>
        <authorList>
            <person name="Hensen N."/>
            <person name="Bonometti L."/>
            <person name="Westerberg I."/>
            <person name="Brannstrom I.O."/>
            <person name="Guillou S."/>
            <person name="Cros-Aarteil S."/>
            <person name="Calhoun S."/>
            <person name="Haridas S."/>
            <person name="Kuo A."/>
            <person name="Mondo S."/>
            <person name="Pangilinan J."/>
            <person name="Riley R."/>
            <person name="LaButti K."/>
            <person name="Andreopoulos B."/>
            <person name="Lipzen A."/>
            <person name="Chen C."/>
            <person name="Yan M."/>
            <person name="Daum C."/>
            <person name="Ng V."/>
            <person name="Clum A."/>
            <person name="Steindorff A."/>
            <person name="Ohm R.A."/>
            <person name="Martin F."/>
            <person name="Silar P."/>
            <person name="Natvig D.O."/>
            <person name="Lalanne C."/>
            <person name="Gautier V."/>
            <person name="Ament-Velasquez S.L."/>
            <person name="Kruys A."/>
            <person name="Hutchinson M.I."/>
            <person name="Powell A.J."/>
            <person name="Barry K."/>
            <person name="Miller A.N."/>
            <person name="Grigoriev I.V."/>
            <person name="Debuchy R."/>
            <person name="Gladieux P."/>
            <person name="Hiltunen Thoren M."/>
            <person name="Johannesson H."/>
        </authorList>
    </citation>
    <scope>NUCLEOTIDE SEQUENCE</scope>
    <source>
        <strain evidence="2">CBS 314.62</strain>
    </source>
</reference>
<evidence type="ECO:0000313" key="2">
    <source>
        <dbReference type="EMBL" id="KAK3689320.1"/>
    </source>
</evidence>
<feature type="compositionally biased region" description="Low complexity" evidence="1">
    <location>
        <begin position="294"/>
        <end position="312"/>
    </location>
</feature>
<dbReference type="AlphaFoldDB" id="A0AAE0XAY5"/>
<protein>
    <submittedName>
        <fullName evidence="2">Uncharacterized protein</fullName>
    </submittedName>
</protein>
<feature type="compositionally biased region" description="Basic and acidic residues" evidence="1">
    <location>
        <begin position="383"/>
        <end position="394"/>
    </location>
</feature>
<feature type="compositionally biased region" description="Low complexity" evidence="1">
    <location>
        <begin position="536"/>
        <end position="559"/>
    </location>
</feature>
<gene>
    <name evidence="2" type="ORF">B0T22DRAFT_490788</name>
</gene>
<feature type="compositionally biased region" description="Basic residues" evidence="1">
    <location>
        <begin position="207"/>
        <end position="216"/>
    </location>
</feature>
<feature type="region of interest" description="Disordered" evidence="1">
    <location>
        <begin position="778"/>
        <end position="872"/>
    </location>
</feature>
<accession>A0AAE0XAY5</accession>
<feature type="compositionally biased region" description="Basic and acidic residues" evidence="1">
    <location>
        <begin position="497"/>
        <end position="508"/>
    </location>
</feature>
<proteinExistence type="predicted"/>
<dbReference type="Proteomes" id="UP001270362">
    <property type="component" value="Unassembled WGS sequence"/>
</dbReference>
<feature type="compositionally biased region" description="Pro residues" evidence="1">
    <location>
        <begin position="250"/>
        <end position="259"/>
    </location>
</feature>
<sequence length="976" mass="104267">MASGLFKIRGPLPPAQDFGPQLVLGITNATTGKASPEARREGPEKPKPPEDDNAPYKPESGDEDEEDEDVGSVSEEEIEDLINVRFHGADGKKPEPVDKKAGPSTSKAIGKQGEQKPETITIDSSSEGSPAPPAPKPVKQTPAPVPILGKKPGKAPSKKTPAPAAKPPAPAPSKAKPSGKEVEPIEIESSSEEEEAPPAPAPAPKPVGKKTAKAASKKAPAAAPPKATPSGEQSPETITIESSSDEKSPKPAPKTPPATPKTKPKATTNEAPAPAPATPMKKKDGGEAEVITVKSSPATPKTKPKATSSKTPGPAPAPATPKKKKDEGEAEVIVVKSSPETPKQSVLGKRKEGATVKEASSHKSPEQPPKKKLRTSPSGDLAQAEKKKATEAEAKTGLQTPPPTSKASGCDASNLGTVSAIPFPPATTAPQKTKSPKAKTPRGSLKKTPPLGGKSTEQLWPPSGAVECPRHHPGDPGLVGEIQTRQKTGAAAKSKIKGIERRSNERSRRGTSNRILRCLASPLSTQISDTGGNIFTPAGLPSSSGTGTTPGSSQRPTGGNDEPPAPPLAITTIWGNVYCERCFQKELARWVRIGHNTLLLLNIYGGDYGLWWLQELLKKALNHPPPAGKTESHHDLPDDIVGYMALRHLLKVFNPAPDDRRRDQIINILNRIRKDINLSTSKADAIEKNFFQAIWGTPREDADSTAPDAFWAQMAPRIITATHPETGEEKVVKNEPDRASGYRDKKINELMTNMWLTGSMGNILRWAGMRIAEARGAVKRKRGNEQDYQSHPNKSRKLSDSQASPGTSSQAGGDSAEKKGKLSKKELKKQKKKEEQEAAREGKGKGKEKETTPASEGSGDEDDGSNAEPEGPYSPVLPCMFCTETEEFNRAVARRPYPRTGADAATPWVKPLVLGAQIVDANARRMKLSDFQFLLNRRGAVLKGHQAWGWFVDGAYGKARVVLYRYKSFFEGVFES</sequence>
<feature type="compositionally biased region" description="Basic and acidic residues" evidence="1">
    <location>
        <begin position="349"/>
        <end position="369"/>
    </location>
</feature>
<feature type="compositionally biased region" description="Acidic residues" evidence="1">
    <location>
        <begin position="184"/>
        <end position="196"/>
    </location>
</feature>
<feature type="compositionally biased region" description="Basic and acidic residues" evidence="1">
    <location>
        <begin position="87"/>
        <end position="101"/>
    </location>
</feature>
<keyword evidence="3" id="KW-1185">Reference proteome</keyword>
<feature type="compositionally biased region" description="Basic and acidic residues" evidence="1">
    <location>
        <begin position="815"/>
        <end position="825"/>
    </location>
</feature>
<feature type="compositionally biased region" description="Polar residues" evidence="1">
    <location>
        <begin position="231"/>
        <end position="242"/>
    </location>
</feature>
<reference evidence="2" key="2">
    <citation type="submission" date="2023-06" db="EMBL/GenBank/DDBJ databases">
        <authorList>
            <consortium name="Lawrence Berkeley National Laboratory"/>
            <person name="Haridas S."/>
            <person name="Hensen N."/>
            <person name="Bonometti L."/>
            <person name="Westerberg I."/>
            <person name="Brannstrom I.O."/>
            <person name="Guillou S."/>
            <person name="Cros-Aarteil S."/>
            <person name="Calhoun S."/>
            <person name="Kuo A."/>
            <person name="Mondo S."/>
            <person name="Pangilinan J."/>
            <person name="Riley R."/>
            <person name="Labutti K."/>
            <person name="Andreopoulos B."/>
            <person name="Lipzen A."/>
            <person name="Chen C."/>
            <person name="Yanf M."/>
            <person name="Daum C."/>
            <person name="Ng V."/>
            <person name="Clum A."/>
            <person name="Steindorff A."/>
            <person name="Ohm R."/>
            <person name="Martin F."/>
            <person name="Silar P."/>
            <person name="Natvig D."/>
            <person name="Lalanne C."/>
            <person name="Gautier V."/>
            <person name="Ament-Velasquez S.L."/>
            <person name="Kruys A."/>
            <person name="Hutchinson M.I."/>
            <person name="Powell A.J."/>
            <person name="Barry K."/>
            <person name="Miller A.N."/>
            <person name="Grigoriev I.V."/>
            <person name="Debuchy R."/>
            <person name="Gladieux P."/>
            <person name="Thoren M.H."/>
            <person name="Johannesson H."/>
        </authorList>
    </citation>
    <scope>NUCLEOTIDE SEQUENCE</scope>
    <source>
        <strain evidence="2">CBS 314.62</strain>
    </source>
</reference>
<feature type="region of interest" description="Disordered" evidence="1">
    <location>
        <begin position="529"/>
        <end position="566"/>
    </location>
</feature>
<organism evidence="2 3">
    <name type="scientific">Podospora appendiculata</name>
    <dbReference type="NCBI Taxonomy" id="314037"/>
    <lineage>
        <taxon>Eukaryota</taxon>
        <taxon>Fungi</taxon>
        <taxon>Dikarya</taxon>
        <taxon>Ascomycota</taxon>
        <taxon>Pezizomycotina</taxon>
        <taxon>Sordariomycetes</taxon>
        <taxon>Sordariomycetidae</taxon>
        <taxon>Sordariales</taxon>
        <taxon>Podosporaceae</taxon>
        <taxon>Podospora</taxon>
    </lineage>
</organism>